<keyword evidence="4 7" id="KW-1133">Transmembrane helix</keyword>
<feature type="transmembrane region" description="Helical" evidence="7">
    <location>
        <begin position="205"/>
        <end position="224"/>
    </location>
</feature>
<dbReference type="GO" id="GO:0015297">
    <property type="term" value="F:antiporter activity"/>
    <property type="evidence" value="ECO:0007669"/>
    <property type="project" value="InterPro"/>
</dbReference>
<proteinExistence type="predicted"/>
<dbReference type="GO" id="GO:0016020">
    <property type="term" value="C:membrane"/>
    <property type="evidence" value="ECO:0007669"/>
    <property type="project" value="UniProtKB-SubCell"/>
</dbReference>
<evidence type="ECO:0000259" key="8">
    <source>
        <dbReference type="Pfam" id="PF00999"/>
    </source>
</evidence>
<keyword evidence="6 7" id="KW-0472">Membrane</keyword>
<evidence type="ECO:0000313" key="9">
    <source>
        <dbReference type="EMBL" id="KAA2213051.1"/>
    </source>
</evidence>
<comment type="subcellular location">
    <subcellularLocation>
        <location evidence="1">Membrane</location>
        <topology evidence="1">Multi-pass membrane protein</topology>
    </subcellularLocation>
</comment>
<keyword evidence="2" id="KW-0813">Transport</keyword>
<feature type="transmembrane region" description="Helical" evidence="7">
    <location>
        <begin position="108"/>
        <end position="126"/>
    </location>
</feature>
<dbReference type="GO" id="GO:1902600">
    <property type="term" value="P:proton transmembrane transport"/>
    <property type="evidence" value="ECO:0007669"/>
    <property type="project" value="InterPro"/>
</dbReference>
<keyword evidence="3 7" id="KW-0812">Transmembrane</keyword>
<dbReference type="AlphaFoldDB" id="A0A5B2TEZ9"/>
<feature type="transmembrane region" description="Helical" evidence="7">
    <location>
        <begin position="33"/>
        <end position="53"/>
    </location>
</feature>
<feature type="transmembrane region" description="Helical" evidence="7">
    <location>
        <begin position="65"/>
        <end position="88"/>
    </location>
</feature>
<dbReference type="Proteomes" id="UP000322110">
    <property type="component" value="Unassembled WGS sequence"/>
</dbReference>
<dbReference type="Gene3D" id="1.20.1530.20">
    <property type="match status" value="1"/>
</dbReference>
<evidence type="ECO:0000256" key="6">
    <source>
        <dbReference type="ARBA" id="ARBA00023136"/>
    </source>
</evidence>
<dbReference type="EMBL" id="VUKA01000004">
    <property type="protein sequence ID" value="KAA2213051.1"/>
    <property type="molecule type" value="Genomic_DNA"/>
</dbReference>
<feature type="transmembrane region" description="Helical" evidence="7">
    <location>
        <begin position="138"/>
        <end position="160"/>
    </location>
</feature>
<feature type="transmembrane region" description="Helical" evidence="7">
    <location>
        <begin position="172"/>
        <end position="193"/>
    </location>
</feature>
<dbReference type="InterPro" id="IPR006153">
    <property type="entry name" value="Cation/H_exchanger_TM"/>
</dbReference>
<reference evidence="9 10" key="1">
    <citation type="journal article" date="2015" name="Int. J. Syst. Evol. Microbiol.">
        <title>Roseomonas oryzae sp. nov., isolated from paddy rhizosphere soil.</title>
        <authorList>
            <person name="Ramaprasad E.V."/>
            <person name="Sasikala Ch."/>
            <person name="Ramana Ch.V."/>
        </authorList>
    </citation>
    <scope>NUCLEOTIDE SEQUENCE [LARGE SCALE GENOMIC DNA]</scope>
    <source>
        <strain evidence="9 10">KCTC 42542</strain>
    </source>
</reference>
<dbReference type="Pfam" id="PF00999">
    <property type="entry name" value="Na_H_Exchanger"/>
    <property type="match status" value="1"/>
</dbReference>
<name>A0A5B2TEZ9_9PROT</name>
<feature type="transmembrane region" description="Helical" evidence="7">
    <location>
        <begin position="236"/>
        <end position="266"/>
    </location>
</feature>
<keyword evidence="5" id="KW-0406">Ion transport</keyword>
<dbReference type="RefSeq" id="WP_149812164.1">
    <property type="nucleotide sequence ID" value="NZ_VUKA01000004.1"/>
</dbReference>
<accession>A0A5B2TEZ9</accession>
<gene>
    <name evidence="9" type="ORF">F0Q34_10415</name>
</gene>
<feature type="transmembrane region" description="Helical" evidence="7">
    <location>
        <begin position="309"/>
        <end position="332"/>
    </location>
</feature>
<dbReference type="InterPro" id="IPR038770">
    <property type="entry name" value="Na+/solute_symporter_sf"/>
</dbReference>
<protein>
    <recommendedName>
        <fullName evidence="8">Cation/H+ exchanger transmembrane domain-containing protein</fullName>
    </recommendedName>
</protein>
<dbReference type="OrthoDB" id="9793589at2"/>
<organism evidence="9 10">
    <name type="scientific">Teichococcus oryzae</name>
    <dbReference type="NCBI Taxonomy" id="1608942"/>
    <lineage>
        <taxon>Bacteria</taxon>
        <taxon>Pseudomonadati</taxon>
        <taxon>Pseudomonadota</taxon>
        <taxon>Alphaproteobacteria</taxon>
        <taxon>Acetobacterales</taxon>
        <taxon>Roseomonadaceae</taxon>
        <taxon>Roseomonas</taxon>
    </lineage>
</organism>
<feature type="domain" description="Cation/H+ exchanger transmembrane" evidence="8">
    <location>
        <begin position="13"/>
        <end position="392"/>
    </location>
</feature>
<dbReference type="PANTHER" id="PTHR32468">
    <property type="entry name" value="CATION/H + ANTIPORTER"/>
    <property type="match status" value="1"/>
</dbReference>
<keyword evidence="10" id="KW-1185">Reference proteome</keyword>
<sequence length="413" mass="41763">MHDKVALLAVALLLVLGPWLVWRIPAVRRVAPLAVVQILAGVLLGPTALGRLAPEFHAALFGPSLLGNLGGLSTLGVCFYVFCSGMHLDGAALRDSIPRLGAPAVGSMALPMVLGVAAGLGIAIWWPEAVGPRASTGGFATAIGICVAVTALPVLAAILGEMGLIRTRLGQSALALAAVNDLALWLAIALLLALAQGDMADSLRVGGLSLLWLAALALGLWPLLRRFAALAEAPGTLLVVALSVLLAAAATAEMAGLGLIIGAFAAGVAMPPAWRAPLLARLEPLTAAALLPFFFATTGLRATITPDSVAFLGLLVLVTAATVTGKVAGTAIPARLAGESWRHALALGTLMQTKGLMEVVILAVLLDAGLIAPPAFSALVAMAILCTVVTMPLTRLALAPRAPAAVAGLEKPG</sequence>
<dbReference type="InterPro" id="IPR050794">
    <property type="entry name" value="CPA2_transporter"/>
</dbReference>
<comment type="caution">
    <text evidence="9">The sequence shown here is derived from an EMBL/GenBank/DDBJ whole genome shotgun (WGS) entry which is preliminary data.</text>
</comment>
<evidence type="ECO:0000313" key="10">
    <source>
        <dbReference type="Proteomes" id="UP000322110"/>
    </source>
</evidence>
<evidence type="ECO:0000256" key="3">
    <source>
        <dbReference type="ARBA" id="ARBA00022692"/>
    </source>
</evidence>
<evidence type="ECO:0000256" key="7">
    <source>
        <dbReference type="SAM" id="Phobius"/>
    </source>
</evidence>
<evidence type="ECO:0000256" key="4">
    <source>
        <dbReference type="ARBA" id="ARBA00022989"/>
    </source>
</evidence>
<evidence type="ECO:0000256" key="2">
    <source>
        <dbReference type="ARBA" id="ARBA00022448"/>
    </source>
</evidence>
<feature type="transmembrane region" description="Helical" evidence="7">
    <location>
        <begin position="278"/>
        <end position="297"/>
    </location>
</feature>
<evidence type="ECO:0000256" key="5">
    <source>
        <dbReference type="ARBA" id="ARBA00023065"/>
    </source>
</evidence>
<evidence type="ECO:0000256" key="1">
    <source>
        <dbReference type="ARBA" id="ARBA00004141"/>
    </source>
</evidence>
<dbReference type="PANTHER" id="PTHR32468:SF0">
    <property type="entry name" value="K(+)_H(+) ANTIPORTER 1"/>
    <property type="match status" value="1"/>
</dbReference>